<dbReference type="AlphaFoldDB" id="A0A845EY13"/>
<sequence length="83" mass="9392">MTAYLCPRCKTNRMRFNKIEQKATSVKLDPESGEVVSVMEEGKADPFHMEYKGPNVRVQCAACGEIGDEETFIQFAKSHPRHS</sequence>
<gene>
    <name evidence="1" type="ORF">GLW07_08610</name>
</gene>
<dbReference type="EMBL" id="WMEY01000002">
    <property type="protein sequence ID" value="MYL63419.1"/>
    <property type="molecule type" value="Genomic_DNA"/>
</dbReference>
<protein>
    <submittedName>
        <fullName evidence="1">DNA alkylation repair protein</fullName>
    </submittedName>
</protein>
<proteinExistence type="predicted"/>
<evidence type="ECO:0000313" key="1">
    <source>
        <dbReference type="EMBL" id="MYL63419.1"/>
    </source>
</evidence>
<dbReference type="Proteomes" id="UP000447833">
    <property type="component" value="Unassembled WGS sequence"/>
</dbReference>
<organism evidence="1 2">
    <name type="scientific">Guptibacillus hwajinpoensis</name>
    <dbReference type="NCBI Taxonomy" id="208199"/>
    <lineage>
        <taxon>Bacteria</taxon>
        <taxon>Bacillati</taxon>
        <taxon>Bacillota</taxon>
        <taxon>Bacilli</taxon>
        <taxon>Bacillales</taxon>
        <taxon>Guptibacillaceae</taxon>
        <taxon>Guptibacillus</taxon>
    </lineage>
</organism>
<name>A0A845EY13_9BACL</name>
<reference evidence="1 2" key="1">
    <citation type="submission" date="2019-11" db="EMBL/GenBank/DDBJ databases">
        <title>Genome sequences of 17 halophilic strains isolated from different environments.</title>
        <authorList>
            <person name="Furrow R.E."/>
        </authorList>
    </citation>
    <scope>NUCLEOTIDE SEQUENCE [LARGE SCALE GENOMIC DNA]</scope>
    <source>
        <strain evidence="1 2">22506_14_FS</strain>
    </source>
</reference>
<comment type="caution">
    <text evidence="1">The sequence shown here is derived from an EMBL/GenBank/DDBJ whole genome shotgun (WGS) entry which is preliminary data.</text>
</comment>
<evidence type="ECO:0000313" key="2">
    <source>
        <dbReference type="Proteomes" id="UP000447833"/>
    </source>
</evidence>
<dbReference type="RefSeq" id="WP_098443928.1">
    <property type="nucleotide sequence ID" value="NZ_JAIVKU010000004.1"/>
</dbReference>
<accession>A0A845EY13</accession>